<organism evidence="2 3">
    <name type="scientific">Luteitalea pratensis</name>
    <dbReference type="NCBI Taxonomy" id="1855912"/>
    <lineage>
        <taxon>Bacteria</taxon>
        <taxon>Pseudomonadati</taxon>
        <taxon>Acidobacteriota</taxon>
        <taxon>Vicinamibacteria</taxon>
        <taxon>Vicinamibacterales</taxon>
        <taxon>Vicinamibacteraceae</taxon>
        <taxon>Luteitalea</taxon>
    </lineage>
</organism>
<protein>
    <submittedName>
        <fullName evidence="2">D-inositol-3-phosphate glycosyltransferase</fullName>
    </submittedName>
</protein>
<gene>
    <name evidence="2" type="ORF">LuPra_03616</name>
</gene>
<dbReference type="EMBL" id="CP015136">
    <property type="protein sequence ID" value="AMY10386.1"/>
    <property type="molecule type" value="Genomic_DNA"/>
</dbReference>
<dbReference type="GO" id="GO:0016757">
    <property type="term" value="F:glycosyltransferase activity"/>
    <property type="evidence" value="ECO:0007669"/>
    <property type="project" value="TreeGrafter"/>
</dbReference>
<dbReference type="SUPFAM" id="SSF53756">
    <property type="entry name" value="UDP-Glycosyltransferase/glycogen phosphorylase"/>
    <property type="match status" value="1"/>
</dbReference>
<dbReference type="PANTHER" id="PTHR46401:SF2">
    <property type="entry name" value="GLYCOSYLTRANSFERASE WBBK-RELATED"/>
    <property type="match status" value="1"/>
</dbReference>
<dbReference type="RefSeq" id="WP_157899350.1">
    <property type="nucleotide sequence ID" value="NZ_CP015136.1"/>
</dbReference>
<dbReference type="CDD" id="cd03809">
    <property type="entry name" value="GT4_MtfB-like"/>
    <property type="match status" value="1"/>
</dbReference>
<accession>A0A143PPU2</accession>
<dbReference type="Pfam" id="PF13692">
    <property type="entry name" value="Glyco_trans_1_4"/>
    <property type="match status" value="1"/>
</dbReference>
<sequence>MSGAGLEIVFDLTTSVHAGKRSAGMSRVENALAQALADVHTGPLGYVAWDATNGAVVDLPAPDSAAAAARIGDVRQRVLLVTGGGWMSNAPYLHALRRWRDANGAALVAVVHDVLPIIRPHWFPARESGRNSANIATMLALADGILTYSTSTSDDLTDATRRLHLFPVEARRITLGIEMSVTTPTEVPPALARLVDRPFVLFVSTITFRKRHEFLCDVWRVVVQALGARAPRLLLVGRTAPDGAAVADRIRRDPALHDHVVHLDDVDDEALAWCYRHCLFTTYPSLYEGWGLPVSESLAHGKVCVAANTSSLREAAAGVFPLLDPYDHVAWCGLVEQLSRQPEALAAREAAIREHRTLPTWIDAAHSVLAALSTPFAARAPLPPVPCLDDLVVWREGCDLSGEGEVSLTHHARLGVLIDDAMREAGVAISATAAGVTGTLAMAIGGIPAATWDIGPLASRHELHVPPLALVERAVLDIETTFTSAVPGDAATAVTLADVRLRALSDQERTIAVARQRIGWTVGDVLAFGSGQRGLLLLQEGWNTPAHWGVWSEGPAAQLTFAPLPAGGRRLYLRAWGRAFVMPQAPTISVEVLVDDRVMDTWHFRHPHDERPVERIVAFPTTGRPVTVTLRIPDCRSPESLGLGTDTRRLGFGLMCAQLTATKPTPGDRPWRVRDALS</sequence>
<name>A0A143PPU2_LUTPR</name>
<evidence type="ECO:0000313" key="2">
    <source>
        <dbReference type="EMBL" id="AMY10386.1"/>
    </source>
</evidence>
<keyword evidence="3" id="KW-1185">Reference proteome</keyword>
<keyword evidence="1 2" id="KW-0808">Transferase</keyword>
<evidence type="ECO:0000313" key="3">
    <source>
        <dbReference type="Proteomes" id="UP000076079"/>
    </source>
</evidence>
<dbReference type="PANTHER" id="PTHR46401">
    <property type="entry name" value="GLYCOSYLTRANSFERASE WBBK-RELATED"/>
    <property type="match status" value="1"/>
</dbReference>
<dbReference type="STRING" id="1855912.LuPra_03616"/>
<reference evidence="3" key="2">
    <citation type="submission" date="2016-04" db="EMBL/GenBank/DDBJ databases">
        <title>First Complete Genome Sequence of a Subdivision 6 Acidobacterium.</title>
        <authorList>
            <person name="Huang S."/>
            <person name="Vieira S."/>
            <person name="Bunk B."/>
            <person name="Riedel T."/>
            <person name="Sproeer C."/>
            <person name="Overmann J."/>
        </authorList>
    </citation>
    <scope>NUCLEOTIDE SEQUENCE [LARGE SCALE GENOMIC DNA]</scope>
    <source>
        <strain evidence="3">DSM 100886 HEG_-6_39</strain>
    </source>
</reference>
<evidence type="ECO:0000256" key="1">
    <source>
        <dbReference type="ARBA" id="ARBA00022679"/>
    </source>
</evidence>
<dbReference type="Proteomes" id="UP000076079">
    <property type="component" value="Chromosome"/>
</dbReference>
<dbReference type="AlphaFoldDB" id="A0A143PPU2"/>
<dbReference type="Gene3D" id="3.40.50.2000">
    <property type="entry name" value="Glycogen Phosphorylase B"/>
    <property type="match status" value="1"/>
</dbReference>
<dbReference type="KEGG" id="abac:LuPra_03616"/>
<proteinExistence type="predicted"/>
<dbReference type="OrthoDB" id="9802525at2"/>
<reference evidence="2 3" key="1">
    <citation type="journal article" date="2016" name="Genome Announc.">
        <title>First Complete Genome Sequence of a Subdivision 6 Acidobacterium Strain.</title>
        <authorList>
            <person name="Huang S."/>
            <person name="Vieira S."/>
            <person name="Bunk B."/>
            <person name="Riedel T."/>
            <person name="Sproer C."/>
            <person name="Overmann J."/>
        </authorList>
    </citation>
    <scope>NUCLEOTIDE SEQUENCE [LARGE SCALE GENOMIC DNA]</scope>
    <source>
        <strain evidence="3">DSM 100886 HEG_-6_39</strain>
    </source>
</reference>